<proteinExistence type="predicted"/>
<name>A0A2D4KHR0_9SAUR</name>
<evidence type="ECO:0000313" key="1">
    <source>
        <dbReference type="EMBL" id="LAB08211.1"/>
    </source>
</evidence>
<organism evidence="1">
    <name type="scientific">Micrurus paraensis</name>
    <dbReference type="NCBI Taxonomy" id="1970185"/>
    <lineage>
        <taxon>Eukaryota</taxon>
        <taxon>Metazoa</taxon>
        <taxon>Chordata</taxon>
        <taxon>Craniata</taxon>
        <taxon>Vertebrata</taxon>
        <taxon>Euteleostomi</taxon>
        <taxon>Lepidosauria</taxon>
        <taxon>Squamata</taxon>
        <taxon>Bifurcata</taxon>
        <taxon>Unidentata</taxon>
        <taxon>Episquamata</taxon>
        <taxon>Toxicofera</taxon>
        <taxon>Serpentes</taxon>
        <taxon>Colubroidea</taxon>
        <taxon>Elapidae</taxon>
        <taxon>Elapinae</taxon>
        <taxon>Micrurus</taxon>
    </lineage>
</organism>
<protein>
    <submittedName>
        <fullName evidence="1">Uncharacterized protein</fullName>
    </submittedName>
</protein>
<dbReference type="EMBL" id="IACL01064281">
    <property type="protein sequence ID" value="LAB08211.1"/>
    <property type="molecule type" value="Transcribed_RNA"/>
</dbReference>
<sequence length="108" mass="12211">MSPRLCGNQNRHSLSSNISKVARHCWFTLARPPSQLGSHWKLGQHGHSKKSQRRLCLIILRFWIFPLQCKKAGCRGNIGKSPKIPCVHSSSTYRLGRSLEGNMNESSQ</sequence>
<reference evidence="1" key="1">
    <citation type="submission" date="2017-07" db="EMBL/GenBank/DDBJ databases">
        <authorList>
            <person name="Mikheyev A."/>
            <person name="Grau M."/>
        </authorList>
    </citation>
    <scope>NUCLEOTIDE SEQUENCE</scope>
    <source>
        <tissue evidence="1">Venom_gland</tissue>
    </source>
</reference>
<dbReference type="AlphaFoldDB" id="A0A2D4KHR0"/>
<reference evidence="1" key="2">
    <citation type="submission" date="2017-11" db="EMBL/GenBank/DDBJ databases">
        <title>Coralsnake Venomics: Analyses of Venom Gland Transcriptomes and Proteomes of Six Brazilian Taxa.</title>
        <authorList>
            <person name="Aird S.D."/>
            <person name="Jorge da Silva N."/>
            <person name="Qiu L."/>
            <person name="Villar-Briones A."/>
            <person name="Aparecida-Saddi V."/>
            <person name="Campos-Telles M.P."/>
            <person name="Grau M."/>
            <person name="Mikheyev A.S."/>
        </authorList>
    </citation>
    <scope>NUCLEOTIDE SEQUENCE</scope>
    <source>
        <tissue evidence="1">Venom_gland</tissue>
    </source>
</reference>
<accession>A0A2D4KHR0</accession>